<dbReference type="InterPro" id="IPR005025">
    <property type="entry name" value="FMN_Rdtase-like_dom"/>
</dbReference>
<dbReference type="GO" id="GO:0016491">
    <property type="term" value="F:oxidoreductase activity"/>
    <property type="evidence" value="ECO:0007669"/>
    <property type="project" value="UniProtKB-KW"/>
</dbReference>
<gene>
    <name evidence="2" type="ORF">V5F30_19235</name>
</gene>
<dbReference type="Pfam" id="PF03358">
    <property type="entry name" value="FMN_red"/>
    <property type="match status" value="1"/>
</dbReference>
<dbReference type="EC" id="1.-.-.-" evidence="2"/>
<dbReference type="PANTHER" id="PTHR30543">
    <property type="entry name" value="CHROMATE REDUCTASE"/>
    <property type="match status" value="1"/>
</dbReference>
<evidence type="ECO:0000313" key="3">
    <source>
        <dbReference type="Proteomes" id="UP001604043"/>
    </source>
</evidence>
<accession>A0ABW6ZN53</accession>
<name>A0ABW6ZN53_9HYPH</name>
<dbReference type="InterPro" id="IPR029039">
    <property type="entry name" value="Flavoprotein-like_sf"/>
</dbReference>
<reference evidence="2 3" key="1">
    <citation type="submission" date="2024-02" db="EMBL/GenBank/DDBJ databases">
        <title>Expansion and revision of Xanthobacter and proposal of Roseixanthobacter gen. nov.</title>
        <authorList>
            <person name="Soltysiak M.P.M."/>
            <person name="Jalihal A."/>
            <person name="Ory A."/>
            <person name="Chrisophersen C."/>
            <person name="Lee A.D."/>
            <person name="Boulton J."/>
            <person name="Springer M."/>
        </authorList>
    </citation>
    <scope>NUCLEOTIDE SEQUENCE [LARGE SCALE GENOMIC DNA]</scope>
    <source>
        <strain evidence="2 3">CB5</strain>
    </source>
</reference>
<organism evidence="2 3">
    <name type="scientific">Xanthobacter aminoxidans</name>
    <dbReference type="NCBI Taxonomy" id="186280"/>
    <lineage>
        <taxon>Bacteria</taxon>
        <taxon>Pseudomonadati</taxon>
        <taxon>Pseudomonadota</taxon>
        <taxon>Alphaproteobacteria</taxon>
        <taxon>Hyphomicrobiales</taxon>
        <taxon>Xanthobacteraceae</taxon>
        <taxon>Xanthobacter</taxon>
    </lineage>
</organism>
<evidence type="ECO:0000313" key="2">
    <source>
        <dbReference type="EMBL" id="MFG1254355.1"/>
    </source>
</evidence>
<dbReference type="EMBL" id="JBAFUR010000006">
    <property type="protein sequence ID" value="MFG1254355.1"/>
    <property type="molecule type" value="Genomic_DNA"/>
</dbReference>
<dbReference type="PANTHER" id="PTHR30543:SF21">
    <property type="entry name" value="NAD(P)H-DEPENDENT FMN REDUCTASE LOT6"/>
    <property type="match status" value="1"/>
</dbReference>
<dbReference type="InterPro" id="IPR050712">
    <property type="entry name" value="NAD(P)H-dep_reductase"/>
</dbReference>
<comment type="caution">
    <text evidence="2">The sequence shown here is derived from an EMBL/GenBank/DDBJ whole genome shotgun (WGS) entry which is preliminary data.</text>
</comment>
<evidence type="ECO:0000259" key="1">
    <source>
        <dbReference type="Pfam" id="PF03358"/>
    </source>
</evidence>
<keyword evidence="2" id="KW-0560">Oxidoreductase</keyword>
<feature type="domain" description="NADPH-dependent FMN reductase-like" evidence="1">
    <location>
        <begin position="6"/>
        <end position="138"/>
    </location>
</feature>
<sequence length="194" mass="20252">METTIRLMLLNGSLRQGSINGAVLATARALAPVGTQALLYQGIAGLPHFNPDDDVDPLHPNVVELREGIGKADAVLISTPEYAGSLPGSFKNALDWTVGGASLCERPVGWINASAEGRAQDTYAALRLVLERAGARIIEAACRDIPVPRSAVDASGIIADPHLRAEIGSVVRLLVAAARSGLPEDQPADTAHVP</sequence>
<dbReference type="Proteomes" id="UP001604043">
    <property type="component" value="Unassembled WGS sequence"/>
</dbReference>
<proteinExistence type="predicted"/>
<dbReference type="RefSeq" id="WP_051678813.1">
    <property type="nucleotide sequence ID" value="NZ_JBAFUR010000006.1"/>
</dbReference>
<dbReference type="SUPFAM" id="SSF52218">
    <property type="entry name" value="Flavoproteins"/>
    <property type="match status" value="1"/>
</dbReference>
<protein>
    <submittedName>
        <fullName evidence="2">NADPH-dependent FMN reductase</fullName>
        <ecNumber evidence="2">1.-.-.-</ecNumber>
    </submittedName>
</protein>
<dbReference type="Gene3D" id="3.40.50.360">
    <property type="match status" value="1"/>
</dbReference>
<keyword evidence="3" id="KW-1185">Reference proteome</keyword>